<comment type="similarity">
    <text evidence="1">Belongs to the copper/topaquinone oxidase family.</text>
</comment>
<comment type="PTM">
    <text evidence="1">Topaquinone (TPQ) is generated by copper-dependent autoxidation of a specific tyrosyl residue.</text>
</comment>
<dbReference type="Gene3D" id="2.70.98.20">
    <property type="entry name" value="Copper amine oxidase, catalytic domain"/>
    <property type="match status" value="1"/>
</dbReference>
<evidence type="ECO:0000259" key="2">
    <source>
        <dbReference type="Pfam" id="PF01179"/>
    </source>
</evidence>
<proteinExistence type="inferred from homology"/>
<dbReference type="Proteomes" id="UP000237105">
    <property type="component" value="Unassembled WGS sequence"/>
</dbReference>
<reference evidence="4" key="1">
    <citation type="submission" date="2016-06" db="EMBL/GenBank/DDBJ databases">
        <title>Parallel loss of symbiosis genes in relatives of nitrogen-fixing non-legume Parasponia.</title>
        <authorList>
            <person name="Van Velzen R."/>
            <person name="Holmer R."/>
            <person name="Bu F."/>
            <person name="Rutten L."/>
            <person name="Van Zeijl A."/>
            <person name="Liu W."/>
            <person name="Santuari L."/>
            <person name="Cao Q."/>
            <person name="Sharma T."/>
            <person name="Shen D."/>
            <person name="Roswanjaya Y."/>
            <person name="Wardhani T."/>
            <person name="Kalhor M.S."/>
            <person name="Jansen J."/>
            <person name="Van den Hoogen J."/>
            <person name="Gungor B."/>
            <person name="Hartog M."/>
            <person name="Hontelez J."/>
            <person name="Verver J."/>
            <person name="Yang W.-C."/>
            <person name="Schijlen E."/>
            <person name="Repin R."/>
            <person name="Schilthuizen M."/>
            <person name="Schranz E."/>
            <person name="Heidstra R."/>
            <person name="Miyata K."/>
            <person name="Fedorova E."/>
            <person name="Kohlen W."/>
            <person name="Bisseling T."/>
            <person name="Smit S."/>
            <person name="Geurts R."/>
        </authorList>
    </citation>
    <scope>NUCLEOTIDE SEQUENCE [LARGE SCALE GENOMIC DNA]</scope>
    <source>
        <strain evidence="4">cv. WU1-14</strain>
    </source>
</reference>
<gene>
    <name evidence="3" type="ORF">PanWU01x14_005470</name>
</gene>
<dbReference type="STRING" id="3476.A0A2P5E3H8"/>
<dbReference type="InterPro" id="IPR000269">
    <property type="entry name" value="Cu_amine_oxidase"/>
</dbReference>
<dbReference type="OrthoDB" id="5379943at2759"/>
<dbReference type="Pfam" id="PF01179">
    <property type="entry name" value="Cu_amine_oxid"/>
    <property type="match status" value="1"/>
</dbReference>
<name>A0A2P5E3H8_PARAD</name>
<dbReference type="SUPFAM" id="SSF49998">
    <property type="entry name" value="Amine oxidase catalytic domain"/>
    <property type="match status" value="1"/>
</dbReference>
<protein>
    <recommendedName>
        <fullName evidence="1">Amine oxidase</fullName>
        <ecNumber evidence="1">1.4.3.-</ecNumber>
    </recommendedName>
</protein>
<feature type="non-terminal residue" evidence="3">
    <location>
        <position position="1"/>
    </location>
</feature>
<feature type="domain" description="Copper amine oxidase catalytic" evidence="2">
    <location>
        <begin position="10"/>
        <end position="82"/>
    </location>
</feature>
<dbReference type="GO" id="GO:0005507">
    <property type="term" value="F:copper ion binding"/>
    <property type="evidence" value="ECO:0007669"/>
    <property type="project" value="InterPro"/>
</dbReference>
<dbReference type="GO" id="GO:0048038">
    <property type="term" value="F:quinone binding"/>
    <property type="evidence" value="ECO:0007669"/>
    <property type="project" value="InterPro"/>
</dbReference>
<comment type="caution">
    <text evidence="3">The sequence shown here is derived from an EMBL/GenBank/DDBJ whole genome shotgun (WGS) entry which is preliminary data.</text>
</comment>
<accession>A0A2P5E3H8</accession>
<dbReference type="InterPro" id="IPR015798">
    <property type="entry name" value="Cu_amine_oxidase_C"/>
</dbReference>
<dbReference type="InterPro" id="IPR036460">
    <property type="entry name" value="Cu_amine_oxidase_C_sf"/>
</dbReference>
<dbReference type="GO" id="GO:0008131">
    <property type="term" value="F:primary methylamine oxidase activity"/>
    <property type="evidence" value="ECO:0007669"/>
    <property type="project" value="InterPro"/>
</dbReference>
<keyword evidence="1" id="KW-0479">Metal-binding</keyword>
<organism evidence="3 4">
    <name type="scientific">Parasponia andersonii</name>
    <name type="common">Sponia andersonii</name>
    <dbReference type="NCBI Taxonomy" id="3476"/>
    <lineage>
        <taxon>Eukaryota</taxon>
        <taxon>Viridiplantae</taxon>
        <taxon>Streptophyta</taxon>
        <taxon>Embryophyta</taxon>
        <taxon>Tracheophyta</taxon>
        <taxon>Spermatophyta</taxon>
        <taxon>Magnoliopsida</taxon>
        <taxon>eudicotyledons</taxon>
        <taxon>Gunneridae</taxon>
        <taxon>Pentapetalae</taxon>
        <taxon>rosids</taxon>
        <taxon>fabids</taxon>
        <taxon>Rosales</taxon>
        <taxon>Cannabaceae</taxon>
        <taxon>Parasponia</taxon>
    </lineage>
</organism>
<dbReference type="PANTHER" id="PTHR10638:SF71">
    <property type="entry name" value="AMINE OXIDASE"/>
    <property type="match status" value="1"/>
</dbReference>
<sequence length="88" mass="9727">GTHKDQIQLEVLGTRLAENTIGVSHDNFLTYHLDLDVDGVANSFVKHKLETTRVTDQSSPRKSYWKVVSEIAKTESKAMINPGSTAAE</sequence>
<dbReference type="EMBL" id="JXTB01000002">
    <property type="protein sequence ID" value="PON80097.1"/>
    <property type="molecule type" value="Genomic_DNA"/>
</dbReference>
<dbReference type="GO" id="GO:0009308">
    <property type="term" value="P:amine metabolic process"/>
    <property type="evidence" value="ECO:0007669"/>
    <property type="project" value="UniProtKB-UniRule"/>
</dbReference>
<dbReference type="AlphaFoldDB" id="A0A2P5E3H8"/>
<keyword evidence="4" id="KW-1185">Reference proteome</keyword>
<dbReference type="EC" id="1.4.3.-" evidence="1"/>
<evidence type="ECO:0000313" key="3">
    <source>
        <dbReference type="EMBL" id="PON80097.1"/>
    </source>
</evidence>
<comment type="cofactor">
    <cofactor evidence="1">
        <name>Cu cation</name>
        <dbReference type="ChEBI" id="CHEBI:23378"/>
    </cofactor>
    <text evidence="1">Contains 1 topaquinone per subunit.</text>
</comment>
<keyword evidence="1" id="KW-0186">Copper</keyword>
<evidence type="ECO:0000313" key="4">
    <source>
        <dbReference type="Proteomes" id="UP000237105"/>
    </source>
</evidence>
<evidence type="ECO:0000256" key="1">
    <source>
        <dbReference type="RuleBase" id="RU000672"/>
    </source>
</evidence>
<keyword evidence="1" id="KW-0801">TPQ</keyword>
<dbReference type="PANTHER" id="PTHR10638">
    <property type="entry name" value="COPPER AMINE OXIDASE"/>
    <property type="match status" value="1"/>
</dbReference>
<keyword evidence="1" id="KW-0560">Oxidoreductase</keyword>